<dbReference type="SUPFAM" id="SSF81383">
    <property type="entry name" value="F-box domain"/>
    <property type="match status" value="1"/>
</dbReference>
<dbReference type="InterPro" id="IPR050796">
    <property type="entry name" value="SCF_F-box_component"/>
</dbReference>
<dbReference type="AlphaFoldDB" id="A0A9Q0J0V6"/>
<feature type="domain" description="F-box" evidence="1">
    <location>
        <begin position="51"/>
        <end position="82"/>
    </location>
</feature>
<dbReference type="NCBIfam" id="TIGR01640">
    <property type="entry name" value="F_box_assoc_1"/>
    <property type="match status" value="1"/>
</dbReference>
<dbReference type="InterPro" id="IPR017451">
    <property type="entry name" value="F-box-assoc_interact_dom"/>
</dbReference>
<dbReference type="PANTHER" id="PTHR31672">
    <property type="entry name" value="BNACNNG10540D PROTEIN"/>
    <property type="match status" value="1"/>
</dbReference>
<dbReference type="InterPro" id="IPR006527">
    <property type="entry name" value="F-box-assoc_dom_typ1"/>
</dbReference>
<dbReference type="InterPro" id="IPR001810">
    <property type="entry name" value="F-box_dom"/>
</dbReference>
<evidence type="ECO:0000313" key="3">
    <source>
        <dbReference type="EMBL" id="KAJ4824159.1"/>
    </source>
</evidence>
<reference evidence="3" key="1">
    <citation type="submission" date="2022-02" db="EMBL/GenBank/DDBJ databases">
        <authorList>
            <person name="Henning P.M."/>
            <person name="McCubbin A.G."/>
            <person name="Shore J.S."/>
        </authorList>
    </citation>
    <scope>NUCLEOTIDE SEQUENCE</scope>
    <source>
        <strain evidence="3">F60SS</strain>
        <tissue evidence="3">Leaves</tissue>
    </source>
</reference>
<dbReference type="PANTHER" id="PTHR31672:SF13">
    <property type="entry name" value="F-BOX PROTEIN CPR30-LIKE"/>
    <property type="match status" value="1"/>
</dbReference>
<dbReference type="Pfam" id="PF07734">
    <property type="entry name" value="FBA_1"/>
    <property type="match status" value="1"/>
</dbReference>
<gene>
    <name evidence="3" type="ORF">Tsubulata_033627</name>
</gene>
<evidence type="ECO:0008006" key="5">
    <source>
        <dbReference type="Google" id="ProtNLM"/>
    </source>
</evidence>
<comment type="caution">
    <text evidence="3">The sequence shown here is derived from an EMBL/GenBank/DDBJ whole genome shotgun (WGS) entry which is preliminary data.</text>
</comment>
<reference evidence="3" key="2">
    <citation type="journal article" date="2023" name="Plants (Basel)">
        <title>Annotation of the Turnera subulata (Passifloraceae) Draft Genome Reveals the S-Locus Evolved after the Divergence of Turneroideae from Passifloroideae in a Stepwise Manner.</title>
        <authorList>
            <person name="Henning P.M."/>
            <person name="Roalson E.H."/>
            <person name="Mir W."/>
            <person name="McCubbin A.G."/>
            <person name="Shore J.S."/>
        </authorList>
    </citation>
    <scope>NUCLEOTIDE SEQUENCE</scope>
    <source>
        <strain evidence="3">F60SS</strain>
    </source>
</reference>
<dbReference type="Proteomes" id="UP001141552">
    <property type="component" value="Unassembled WGS sequence"/>
</dbReference>
<evidence type="ECO:0000313" key="4">
    <source>
        <dbReference type="Proteomes" id="UP001141552"/>
    </source>
</evidence>
<evidence type="ECO:0000259" key="2">
    <source>
        <dbReference type="Pfam" id="PF07734"/>
    </source>
</evidence>
<protein>
    <recommendedName>
        <fullName evidence="5">F-box domain-containing protein</fullName>
    </recommendedName>
</protein>
<dbReference type="Pfam" id="PF00646">
    <property type="entry name" value="F-box"/>
    <property type="match status" value="1"/>
</dbReference>
<feature type="domain" description="F-box associated beta-propeller type 1" evidence="2">
    <location>
        <begin position="185"/>
        <end position="423"/>
    </location>
</feature>
<name>A0A9Q0J0V6_9ROSI</name>
<dbReference type="Gene3D" id="1.20.1280.50">
    <property type="match status" value="1"/>
</dbReference>
<accession>A0A9Q0J0V6</accession>
<organism evidence="3 4">
    <name type="scientific">Turnera subulata</name>
    <dbReference type="NCBI Taxonomy" id="218843"/>
    <lineage>
        <taxon>Eukaryota</taxon>
        <taxon>Viridiplantae</taxon>
        <taxon>Streptophyta</taxon>
        <taxon>Embryophyta</taxon>
        <taxon>Tracheophyta</taxon>
        <taxon>Spermatophyta</taxon>
        <taxon>Magnoliopsida</taxon>
        <taxon>eudicotyledons</taxon>
        <taxon>Gunneridae</taxon>
        <taxon>Pentapetalae</taxon>
        <taxon>rosids</taxon>
        <taxon>fabids</taxon>
        <taxon>Malpighiales</taxon>
        <taxon>Passifloraceae</taxon>
        <taxon>Turnera</taxon>
    </lineage>
</organism>
<evidence type="ECO:0000259" key="1">
    <source>
        <dbReference type="Pfam" id="PF00646"/>
    </source>
</evidence>
<dbReference type="InterPro" id="IPR036047">
    <property type="entry name" value="F-box-like_dom_sf"/>
</dbReference>
<proteinExistence type="predicted"/>
<dbReference type="EMBL" id="JAKUCV010007253">
    <property type="protein sequence ID" value="KAJ4824159.1"/>
    <property type="molecule type" value="Genomic_DNA"/>
</dbReference>
<sequence>MAIINEITSEGDGLPYYVVDDILGKLPAKSMVRFMCISKFLSTNSITLATLQILIRLPAKSLVRFMCLSKSWHNLIRNDPSFKALYNKTSNARQANGYLVQQIIDNGKELNDGLRFELEELGLLEDLRKRKFFQIFSLHHGEDLVEYKSFGTQRMRGPNIPYQNPGNSYHRREDLGKDFVIASHNGLFLMTDSHGLFLWNPSINKAKAIPQLEFPSHWRLQTGGCGVGYCKKDEEDFKIVYFRAQVVHTDDVPQVQEWMVSTYSMSADSWKEIQDIYIPGRSPANTKVVTLDGVPHWIAISWDDKDIIMSFNFDKEEFGHIMSPVPSDAEDVLGNYKGLLSIFRCSSVEYTEATGSRAHYEMWVLKDYGGEPIWTKLFFFQHTVSGELKSMGHNGEVFLNKGHNGKLCTLYDTGEVRKFDIYINNGGYTHDGCIIPYRESLVLLGE</sequence>
<keyword evidence="4" id="KW-1185">Reference proteome</keyword>